<evidence type="ECO:0000313" key="2">
    <source>
        <dbReference type="EMBL" id="USW59763.1"/>
    </source>
</evidence>
<sequence>MEVVVSAAPAAAAAAASKRKRNHDDDDDDDDDDVLDHLRRSTRCRRTLPPHRCRRTSSTAAAAALLTPPLPPSPPLQSAANSVPLLSLWTRPIIILSPQTGLHQVPDHGGHGFSDAQLVQAFLENAQRERLRIDKYGPYNAMRFAKGHEPQDIVDEYARKQERLERLAQIVSPSDSGVDVDDDDDDDDDDNDWDTRGTKHGEANAHDEELGRTMGMRDCNAGRENDSKHEPCKADEVAGSMKCTANSQIHNVSTDGGRYHLDHDGGPETDDDIRLWKPGRFVEGYDDDMG</sequence>
<organism evidence="2 3">
    <name type="scientific">Septoria linicola</name>
    <dbReference type="NCBI Taxonomy" id="215465"/>
    <lineage>
        <taxon>Eukaryota</taxon>
        <taxon>Fungi</taxon>
        <taxon>Dikarya</taxon>
        <taxon>Ascomycota</taxon>
        <taxon>Pezizomycotina</taxon>
        <taxon>Dothideomycetes</taxon>
        <taxon>Dothideomycetidae</taxon>
        <taxon>Mycosphaerellales</taxon>
        <taxon>Mycosphaerellaceae</taxon>
        <taxon>Septoria</taxon>
    </lineage>
</organism>
<reference evidence="2" key="1">
    <citation type="submission" date="2022-06" db="EMBL/GenBank/DDBJ databases">
        <title>Complete genome sequences of two strains of the flax pathogen Septoria linicola.</title>
        <authorList>
            <person name="Lapalu N."/>
            <person name="Simon A."/>
            <person name="Demenou B."/>
            <person name="Paumier D."/>
            <person name="Guillot M.-P."/>
            <person name="Gout L."/>
            <person name="Valade R."/>
        </authorList>
    </citation>
    <scope>NUCLEOTIDE SEQUENCE</scope>
    <source>
        <strain evidence="2">SE15195</strain>
    </source>
</reference>
<feature type="compositionally biased region" description="Acidic residues" evidence="1">
    <location>
        <begin position="178"/>
        <end position="192"/>
    </location>
</feature>
<feature type="region of interest" description="Disordered" evidence="1">
    <location>
        <begin position="168"/>
        <end position="233"/>
    </location>
</feature>
<name>A0A9Q9ESM8_9PEZI</name>
<evidence type="ECO:0000256" key="1">
    <source>
        <dbReference type="SAM" id="MobiDB-lite"/>
    </source>
</evidence>
<feature type="region of interest" description="Disordered" evidence="1">
    <location>
        <begin position="254"/>
        <end position="274"/>
    </location>
</feature>
<protein>
    <submittedName>
        <fullName evidence="2">Uncharacterized protein</fullName>
    </submittedName>
</protein>
<accession>A0A9Q9ESM8</accession>
<feature type="region of interest" description="Disordered" evidence="1">
    <location>
        <begin position="1"/>
        <end position="42"/>
    </location>
</feature>
<proteinExistence type="predicted"/>
<evidence type="ECO:0000313" key="3">
    <source>
        <dbReference type="Proteomes" id="UP001056384"/>
    </source>
</evidence>
<feature type="compositionally biased region" description="Basic and acidic residues" evidence="1">
    <location>
        <begin position="257"/>
        <end position="266"/>
    </location>
</feature>
<feature type="compositionally biased region" description="Basic and acidic residues" evidence="1">
    <location>
        <begin position="220"/>
        <end position="233"/>
    </location>
</feature>
<keyword evidence="3" id="KW-1185">Reference proteome</keyword>
<gene>
    <name evidence="2" type="ORF">Slin15195_G130820</name>
</gene>
<feature type="compositionally biased region" description="Acidic residues" evidence="1">
    <location>
        <begin position="25"/>
        <end position="34"/>
    </location>
</feature>
<dbReference type="Proteomes" id="UP001056384">
    <property type="component" value="Chromosome 16"/>
</dbReference>
<feature type="compositionally biased region" description="Low complexity" evidence="1">
    <location>
        <begin position="7"/>
        <end position="16"/>
    </location>
</feature>
<dbReference type="AlphaFoldDB" id="A0A9Q9ESM8"/>
<feature type="compositionally biased region" description="Basic and acidic residues" evidence="1">
    <location>
        <begin position="193"/>
        <end position="211"/>
    </location>
</feature>
<dbReference type="EMBL" id="CP099433">
    <property type="protein sequence ID" value="USW59763.1"/>
    <property type="molecule type" value="Genomic_DNA"/>
</dbReference>